<dbReference type="InterPro" id="IPR046432">
    <property type="entry name" value="TASOR"/>
</dbReference>
<gene>
    <name evidence="9" type="ORF">OVA965_LOCUS8498</name>
    <name evidence="10" type="ORF">TMI583_LOCUS8494</name>
</gene>
<dbReference type="AlphaFoldDB" id="A0A8S2D4R0"/>
<feature type="transmembrane region" description="Helical" evidence="7">
    <location>
        <begin position="910"/>
        <end position="933"/>
    </location>
</feature>
<reference evidence="9" key="1">
    <citation type="submission" date="2021-02" db="EMBL/GenBank/DDBJ databases">
        <authorList>
            <person name="Nowell W R."/>
        </authorList>
    </citation>
    <scope>NUCLEOTIDE SEQUENCE</scope>
</reference>
<dbReference type="EMBL" id="CAJOBA010002877">
    <property type="protein sequence ID" value="CAF3662572.1"/>
    <property type="molecule type" value="Genomic_DNA"/>
</dbReference>
<feature type="compositionally biased region" description="Low complexity" evidence="6">
    <location>
        <begin position="570"/>
        <end position="603"/>
    </location>
</feature>
<evidence type="ECO:0000256" key="6">
    <source>
        <dbReference type="SAM" id="MobiDB-lite"/>
    </source>
</evidence>
<feature type="region of interest" description="Disordered" evidence="6">
    <location>
        <begin position="565"/>
        <end position="603"/>
    </location>
</feature>
<evidence type="ECO:0000256" key="5">
    <source>
        <dbReference type="SAM" id="Coils"/>
    </source>
</evidence>
<dbReference type="GO" id="GO:0005739">
    <property type="term" value="C:mitochondrion"/>
    <property type="evidence" value="ECO:0007669"/>
    <property type="project" value="UniProtKB-SubCell"/>
</dbReference>
<evidence type="ECO:0000256" key="3">
    <source>
        <dbReference type="ARBA" id="ARBA00022989"/>
    </source>
</evidence>
<keyword evidence="4 7" id="KW-0472">Membrane</keyword>
<dbReference type="Pfam" id="PF12509">
    <property type="entry name" value="DUF3715"/>
    <property type="match status" value="1"/>
</dbReference>
<keyword evidence="3 7" id="KW-1133">Transmembrane helix</keyword>
<dbReference type="PANTHER" id="PTHR16207:SF11">
    <property type="entry name" value="SET DOMAIN-CONTAINING PROTEIN"/>
    <property type="match status" value="1"/>
</dbReference>
<evidence type="ECO:0000256" key="7">
    <source>
        <dbReference type="SAM" id="Phobius"/>
    </source>
</evidence>
<evidence type="ECO:0000313" key="9">
    <source>
        <dbReference type="EMBL" id="CAF0878555.1"/>
    </source>
</evidence>
<evidence type="ECO:0000256" key="1">
    <source>
        <dbReference type="ARBA" id="ARBA00004173"/>
    </source>
</evidence>
<name>A0A8S2D4R0_9BILA</name>
<dbReference type="InterPro" id="IPR022188">
    <property type="entry name" value="TASOR_DUF3715"/>
</dbReference>
<dbReference type="GO" id="GO:0045814">
    <property type="term" value="P:negative regulation of gene expression, epigenetic"/>
    <property type="evidence" value="ECO:0007669"/>
    <property type="project" value="InterPro"/>
</dbReference>
<dbReference type="Proteomes" id="UP000677228">
    <property type="component" value="Unassembled WGS sequence"/>
</dbReference>
<dbReference type="EMBL" id="CAJNOK010002876">
    <property type="protein sequence ID" value="CAF0878555.1"/>
    <property type="molecule type" value="Genomic_DNA"/>
</dbReference>
<accession>A0A8S2D4R0</accession>
<comment type="subcellular location">
    <subcellularLocation>
        <location evidence="1">Mitochondrion</location>
    </subcellularLocation>
</comment>
<dbReference type="Pfam" id="PF04588">
    <property type="entry name" value="HIG_1_N"/>
    <property type="match status" value="1"/>
</dbReference>
<evidence type="ECO:0000259" key="8">
    <source>
        <dbReference type="PROSITE" id="PS51503"/>
    </source>
</evidence>
<dbReference type="Proteomes" id="UP000682733">
    <property type="component" value="Unassembled WGS sequence"/>
</dbReference>
<comment type="caution">
    <text evidence="9">The sequence shown here is derived from an EMBL/GenBank/DDBJ whole genome shotgun (WGS) entry which is preliminary data.</text>
</comment>
<feature type="domain" description="HIG1" evidence="8">
    <location>
        <begin position="851"/>
        <end position="942"/>
    </location>
</feature>
<dbReference type="Gene3D" id="6.10.140.1320">
    <property type="match status" value="1"/>
</dbReference>
<evidence type="ECO:0000313" key="11">
    <source>
        <dbReference type="Proteomes" id="UP000677228"/>
    </source>
</evidence>
<dbReference type="InterPro" id="IPR007667">
    <property type="entry name" value="Hypoxia_induced_domain"/>
</dbReference>
<dbReference type="GO" id="GO:0005654">
    <property type="term" value="C:nucleoplasm"/>
    <property type="evidence" value="ECO:0007669"/>
    <property type="project" value="TreeGrafter"/>
</dbReference>
<feature type="coiled-coil region" evidence="5">
    <location>
        <begin position="211"/>
        <end position="238"/>
    </location>
</feature>
<feature type="compositionally biased region" description="Polar residues" evidence="6">
    <location>
        <begin position="524"/>
        <end position="534"/>
    </location>
</feature>
<evidence type="ECO:0000256" key="4">
    <source>
        <dbReference type="ARBA" id="ARBA00023136"/>
    </source>
</evidence>
<evidence type="ECO:0000256" key="2">
    <source>
        <dbReference type="ARBA" id="ARBA00022692"/>
    </source>
</evidence>
<keyword evidence="2 7" id="KW-0812">Transmembrane</keyword>
<dbReference type="PANTHER" id="PTHR16207">
    <property type="entry name" value="SET DOMAIN-CONTAINING PROTEIN"/>
    <property type="match status" value="1"/>
</dbReference>
<dbReference type="PROSITE" id="PS51503">
    <property type="entry name" value="HIG1"/>
    <property type="match status" value="1"/>
</dbReference>
<sequence>MVEDNGVEPLKMVIETSSNSHIERNILNVVHKHFLDQRPITWRPIKVELIVNTELNNDFLGHSKCGVYVCKYADVCIRQASVRRTWEGSITIKMIVFKIIEGKQTAALVRKGPKLQPIAPTPQFTSHCSVITPKDTDDLEKQFDQSQIYLYELDGKDTVKRPHHVLPYAIVSLVQDGTQWPTSFDSSDFEPEILETDTLRVIAQTDDQMIKSKMNDNLKLAEAAMRALEQTYDDVDVKPIQSESTSGTYSSNALITTNNNNGLLVPMSNGSLSPTSTPSNTTLASALTSANSTIPPTTLITTNGLSATTLSTTQLSNNSTTTSNITKIPSSVATLPTIALPAASASAYHRQTSLLGALPTAAQPALYAANLNTTGLSNQIMYGGVPLEALRYQTNPYAFATHAGQAGQQPTLYAQLPAGNQTASQLSQMTTGVSQPGVSGIPPGYMLVRTANGGLALLGSQQVQRQQPQTALGTQTRLPLTLNGGGLQYGQQQVVYQYAAQPTIQAPPTQYIQLPAQYAHQQRLETSPVNTVAASQSTQQQQQHGRVTTTPQYTATSQAQYVGVSSQPTLGQSSASASGSSALNSQVQSQQQSPQQKQTSSNTALQQQQLLTYAVQAQQQQPQQQISFLTPAQLQAYANQSAYQQSLQSSASLGSQQMYYAGTSSANAIYQAGGQNYVIAQAPSSATNGTTAMYGYATVGAQYQPTSATGNGGLTAVQASAALQNNAASYAALSMNGFNTATQQQATQQPQYAYQISPYGTAGNQTYQVVDYPGYRMTAPQPTVAAAYQNGIVAQQQPQLVQRTNVLPQKLLYNELKQRKQLHLHPEIKENADYTVVQSTSDGYVQESIKSKQDLKDFQQFQGKTYVSTASDRAKQNPIIPIGMLATVAALVLGLRAMKRGDKMQSQYYMRARIGAQGVTILTVIASIMYAGYQQNDTAAIASPPKKNL</sequence>
<proteinExistence type="predicted"/>
<organism evidence="9 11">
    <name type="scientific">Didymodactylos carnosus</name>
    <dbReference type="NCBI Taxonomy" id="1234261"/>
    <lineage>
        <taxon>Eukaryota</taxon>
        <taxon>Metazoa</taxon>
        <taxon>Spiralia</taxon>
        <taxon>Gnathifera</taxon>
        <taxon>Rotifera</taxon>
        <taxon>Eurotatoria</taxon>
        <taxon>Bdelloidea</taxon>
        <taxon>Philodinida</taxon>
        <taxon>Philodinidae</taxon>
        <taxon>Didymodactylos</taxon>
    </lineage>
</organism>
<keyword evidence="5" id="KW-0175">Coiled coil</keyword>
<evidence type="ECO:0000313" key="10">
    <source>
        <dbReference type="EMBL" id="CAF3662572.1"/>
    </source>
</evidence>
<feature type="transmembrane region" description="Helical" evidence="7">
    <location>
        <begin position="879"/>
        <end position="898"/>
    </location>
</feature>
<feature type="region of interest" description="Disordered" evidence="6">
    <location>
        <begin position="523"/>
        <end position="551"/>
    </location>
</feature>
<protein>
    <recommendedName>
        <fullName evidence="8">HIG1 domain-containing protein</fullName>
    </recommendedName>
</protein>